<protein>
    <submittedName>
        <fullName evidence="10">ABC transporter permease</fullName>
    </submittedName>
</protein>
<evidence type="ECO:0000313" key="11">
    <source>
        <dbReference type="Proteomes" id="UP001596306"/>
    </source>
</evidence>
<dbReference type="CDD" id="cd06261">
    <property type="entry name" value="TM_PBP2"/>
    <property type="match status" value="1"/>
</dbReference>
<name>A0ABW1VEK5_9MICO</name>
<keyword evidence="4" id="KW-0997">Cell inner membrane</keyword>
<evidence type="ECO:0000256" key="1">
    <source>
        <dbReference type="ARBA" id="ARBA00004429"/>
    </source>
</evidence>
<feature type="transmembrane region" description="Helical" evidence="8">
    <location>
        <begin position="71"/>
        <end position="94"/>
    </location>
</feature>
<proteinExistence type="inferred from homology"/>
<evidence type="ECO:0000256" key="2">
    <source>
        <dbReference type="ARBA" id="ARBA00022448"/>
    </source>
</evidence>
<feature type="transmembrane region" description="Helical" evidence="8">
    <location>
        <begin position="236"/>
        <end position="262"/>
    </location>
</feature>
<dbReference type="PROSITE" id="PS50928">
    <property type="entry name" value="ABC_TM1"/>
    <property type="match status" value="1"/>
</dbReference>
<keyword evidence="11" id="KW-1185">Reference proteome</keyword>
<evidence type="ECO:0000313" key="10">
    <source>
        <dbReference type="EMBL" id="MFC6354964.1"/>
    </source>
</evidence>
<feature type="domain" description="ABC transmembrane type-1" evidence="9">
    <location>
        <begin position="67"/>
        <end position="252"/>
    </location>
</feature>
<dbReference type="InterPro" id="IPR035906">
    <property type="entry name" value="MetI-like_sf"/>
</dbReference>
<organism evidence="10 11">
    <name type="scientific">Luethyella okanaganae</name>
    <dbReference type="NCBI Taxonomy" id="69372"/>
    <lineage>
        <taxon>Bacteria</taxon>
        <taxon>Bacillati</taxon>
        <taxon>Actinomycetota</taxon>
        <taxon>Actinomycetes</taxon>
        <taxon>Micrococcales</taxon>
        <taxon>Microbacteriaceae</taxon>
        <taxon>Luethyella</taxon>
    </lineage>
</organism>
<evidence type="ECO:0000256" key="6">
    <source>
        <dbReference type="ARBA" id="ARBA00022989"/>
    </source>
</evidence>
<comment type="caution">
    <text evidence="10">The sequence shown here is derived from an EMBL/GenBank/DDBJ whole genome shotgun (WGS) entry which is preliminary data.</text>
</comment>
<evidence type="ECO:0000256" key="8">
    <source>
        <dbReference type="RuleBase" id="RU363032"/>
    </source>
</evidence>
<keyword evidence="7 8" id="KW-0472">Membrane</keyword>
<keyword evidence="6 8" id="KW-1133">Transmembrane helix</keyword>
<feature type="transmembrane region" description="Helical" evidence="8">
    <location>
        <begin position="195"/>
        <end position="216"/>
    </location>
</feature>
<dbReference type="SUPFAM" id="SSF161098">
    <property type="entry name" value="MetI-like"/>
    <property type="match status" value="1"/>
</dbReference>
<feature type="transmembrane region" description="Helical" evidence="8">
    <location>
        <begin position="12"/>
        <end position="32"/>
    </location>
</feature>
<comment type="similarity">
    <text evidence="8">Belongs to the binding-protein-dependent transport system permease family.</text>
</comment>
<feature type="transmembrane region" description="Helical" evidence="8">
    <location>
        <begin position="135"/>
        <end position="153"/>
    </location>
</feature>
<evidence type="ECO:0000256" key="3">
    <source>
        <dbReference type="ARBA" id="ARBA00022475"/>
    </source>
</evidence>
<evidence type="ECO:0000256" key="4">
    <source>
        <dbReference type="ARBA" id="ARBA00022519"/>
    </source>
</evidence>
<feature type="transmembrane region" description="Helical" evidence="8">
    <location>
        <begin position="106"/>
        <end position="129"/>
    </location>
</feature>
<gene>
    <name evidence="10" type="ORF">ACFQB0_02400</name>
</gene>
<dbReference type="InterPro" id="IPR000515">
    <property type="entry name" value="MetI-like"/>
</dbReference>
<keyword evidence="3" id="KW-1003">Cell membrane</keyword>
<evidence type="ECO:0000256" key="5">
    <source>
        <dbReference type="ARBA" id="ARBA00022692"/>
    </source>
</evidence>
<sequence>MSRTSLAPGMTGKVLIVSVVGLVFAIPIVSMIEFTLRDGAGGHSLAHWGALFDPANASRYAPIWAGLGNSLVLAVATVGIVLLLLAPTMILIALRFPRLRRPFEFLCLLPISIPAIVLVVGLAPVYLVIGRSLGTGVWSLAFAYGVTVLPYAYRAIQANLDAIEVKTLAEAARSLGAGWGAVLLRVLAPNLRTGLLAASLLSVAVVLGEFTIASLLNRQNLQTALFVVNKQDPYVSVILSLLALAFVFVLLSVIGRAGAAAAPTQRRRKARS</sequence>
<dbReference type="Pfam" id="PF00528">
    <property type="entry name" value="BPD_transp_1"/>
    <property type="match status" value="1"/>
</dbReference>
<dbReference type="RefSeq" id="WP_386727132.1">
    <property type="nucleotide sequence ID" value="NZ_JBHSTP010000001.1"/>
</dbReference>
<dbReference type="PANTHER" id="PTHR43357">
    <property type="entry name" value="INNER MEMBRANE ABC TRANSPORTER PERMEASE PROTEIN YDCV"/>
    <property type="match status" value="1"/>
</dbReference>
<dbReference type="PANTHER" id="PTHR43357:SF4">
    <property type="entry name" value="INNER MEMBRANE ABC TRANSPORTER PERMEASE PROTEIN YDCV"/>
    <property type="match status" value="1"/>
</dbReference>
<evidence type="ECO:0000256" key="7">
    <source>
        <dbReference type="ARBA" id="ARBA00023136"/>
    </source>
</evidence>
<keyword evidence="5 8" id="KW-0812">Transmembrane</keyword>
<accession>A0ABW1VEK5</accession>
<evidence type="ECO:0000259" key="9">
    <source>
        <dbReference type="PROSITE" id="PS50928"/>
    </source>
</evidence>
<dbReference type="Proteomes" id="UP001596306">
    <property type="component" value="Unassembled WGS sequence"/>
</dbReference>
<comment type="subcellular location">
    <subcellularLocation>
        <location evidence="1">Cell inner membrane</location>
        <topology evidence="1">Multi-pass membrane protein</topology>
    </subcellularLocation>
    <subcellularLocation>
        <location evidence="8">Cell membrane</location>
        <topology evidence="8">Multi-pass membrane protein</topology>
    </subcellularLocation>
</comment>
<dbReference type="Gene3D" id="1.10.3720.10">
    <property type="entry name" value="MetI-like"/>
    <property type="match status" value="1"/>
</dbReference>
<keyword evidence="2 8" id="KW-0813">Transport</keyword>
<reference evidence="11" key="1">
    <citation type="journal article" date="2019" name="Int. J. Syst. Evol. Microbiol.">
        <title>The Global Catalogue of Microorganisms (GCM) 10K type strain sequencing project: providing services to taxonomists for standard genome sequencing and annotation.</title>
        <authorList>
            <consortium name="The Broad Institute Genomics Platform"/>
            <consortium name="The Broad Institute Genome Sequencing Center for Infectious Disease"/>
            <person name="Wu L."/>
            <person name="Ma J."/>
        </authorList>
    </citation>
    <scope>NUCLEOTIDE SEQUENCE [LARGE SCALE GENOMIC DNA]</scope>
    <source>
        <strain evidence="11">CCUG 43304</strain>
    </source>
</reference>
<dbReference type="EMBL" id="JBHSTP010000001">
    <property type="protein sequence ID" value="MFC6354964.1"/>
    <property type="molecule type" value="Genomic_DNA"/>
</dbReference>